<organism evidence="1 2">
    <name type="scientific">Legionella steelei</name>
    <dbReference type="NCBI Taxonomy" id="947033"/>
    <lineage>
        <taxon>Bacteria</taxon>
        <taxon>Pseudomonadati</taxon>
        <taxon>Pseudomonadota</taxon>
        <taxon>Gammaproteobacteria</taxon>
        <taxon>Legionellales</taxon>
        <taxon>Legionellaceae</taxon>
        <taxon>Legionella</taxon>
    </lineage>
</organism>
<sequence>MVLAKKKPTTWCNHATNHAKTYNGKPWHYLLIPHDEIAENNTMDGFFLKFKN</sequence>
<evidence type="ECO:0000313" key="1">
    <source>
        <dbReference type="EMBL" id="KTD71779.1"/>
    </source>
</evidence>
<protein>
    <submittedName>
        <fullName evidence="1">Uncharacterized protein</fullName>
    </submittedName>
</protein>
<dbReference type="PATRIC" id="fig|947033.5.peg.74"/>
<reference evidence="1 2" key="1">
    <citation type="submission" date="2015-11" db="EMBL/GenBank/DDBJ databases">
        <title>Genomic analysis of 38 Legionella species identifies large and diverse effector repertoires.</title>
        <authorList>
            <person name="Burstein D."/>
            <person name="Amaro F."/>
            <person name="Zusman T."/>
            <person name="Lifshitz Z."/>
            <person name="Cohen O."/>
            <person name="Gilbert J.A."/>
            <person name="Pupko T."/>
            <person name="Shuman H.A."/>
            <person name="Segal G."/>
        </authorList>
    </citation>
    <scope>NUCLEOTIDE SEQUENCE [LARGE SCALE GENOMIC DNA]</scope>
    <source>
        <strain evidence="1 2">IMVS3376</strain>
    </source>
</reference>
<evidence type="ECO:0000313" key="2">
    <source>
        <dbReference type="Proteomes" id="UP000054926"/>
    </source>
</evidence>
<dbReference type="EMBL" id="LNYY01000001">
    <property type="protein sequence ID" value="KTD71779.1"/>
    <property type="molecule type" value="Genomic_DNA"/>
</dbReference>
<accession>A0A0W0ZSP4</accession>
<proteinExistence type="predicted"/>
<keyword evidence="2" id="KW-1185">Reference proteome</keyword>
<name>A0A0W0ZSP4_9GAMM</name>
<dbReference type="AlphaFoldDB" id="A0A0W0ZSP4"/>
<gene>
    <name evidence="1" type="ORF">Lste_0064</name>
</gene>
<dbReference type="Proteomes" id="UP000054926">
    <property type="component" value="Unassembled WGS sequence"/>
</dbReference>
<comment type="caution">
    <text evidence="1">The sequence shown here is derived from an EMBL/GenBank/DDBJ whole genome shotgun (WGS) entry which is preliminary data.</text>
</comment>